<evidence type="ECO:0000256" key="2">
    <source>
        <dbReference type="ARBA" id="ARBA00004496"/>
    </source>
</evidence>
<dbReference type="Proteomes" id="UP000663828">
    <property type="component" value="Unassembled WGS sequence"/>
</dbReference>
<feature type="region of interest" description="Disordered" evidence="5">
    <location>
        <begin position="1"/>
        <end position="29"/>
    </location>
</feature>
<evidence type="ECO:0000256" key="1">
    <source>
        <dbReference type="ARBA" id="ARBA00004123"/>
    </source>
</evidence>
<reference evidence="6" key="1">
    <citation type="submission" date="2021-02" db="EMBL/GenBank/DDBJ databases">
        <authorList>
            <person name="Nowell W R."/>
        </authorList>
    </citation>
    <scope>NUCLEOTIDE SEQUENCE</scope>
</reference>
<comment type="caution">
    <text evidence="6">The sequence shown here is derived from an EMBL/GenBank/DDBJ whole genome shotgun (WGS) entry which is preliminary data.</text>
</comment>
<dbReference type="SUPFAM" id="SSF118359">
    <property type="entry name" value="Expressed protein At2g23090/F21P24.15"/>
    <property type="match status" value="1"/>
</dbReference>
<organism evidence="6 7">
    <name type="scientific">Adineta ricciae</name>
    <name type="common">Rotifer</name>
    <dbReference type="NCBI Taxonomy" id="249248"/>
    <lineage>
        <taxon>Eukaryota</taxon>
        <taxon>Metazoa</taxon>
        <taxon>Spiralia</taxon>
        <taxon>Gnathifera</taxon>
        <taxon>Rotifera</taxon>
        <taxon>Eurotatoria</taxon>
        <taxon>Bdelloidea</taxon>
        <taxon>Adinetida</taxon>
        <taxon>Adinetidae</taxon>
        <taxon>Adineta</taxon>
    </lineage>
</organism>
<gene>
    <name evidence="6" type="ORF">XAT740_LOCUS25255</name>
</gene>
<comment type="subcellular location">
    <subcellularLocation>
        <location evidence="2">Cytoplasm</location>
    </subcellularLocation>
    <subcellularLocation>
        <location evidence="1">Nucleus</location>
    </subcellularLocation>
</comment>
<evidence type="ECO:0000313" key="6">
    <source>
        <dbReference type="EMBL" id="CAF1231606.1"/>
    </source>
</evidence>
<proteinExistence type="predicted"/>
<dbReference type="GO" id="GO:0005737">
    <property type="term" value="C:cytoplasm"/>
    <property type="evidence" value="ECO:0007669"/>
    <property type="project" value="UniProtKB-SubCell"/>
</dbReference>
<keyword evidence="7" id="KW-1185">Reference proteome</keyword>
<keyword evidence="3" id="KW-0963">Cytoplasm</keyword>
<dbReference type="AlphaFoldDB" id="A0A814YMD6"/>
<sequence length="301" mass="34940">MARGHQKELARQRNDKNGNSNKPTTQKGTAAASLTYQCSVCKAQMGDPKTYKLHFENKHPKNELPAELKDSRDLVAEYYNRDTSLHKPGVIPKSSRIISPITTNRHKYELKQRIWPKKTIESWFANHSQTDRRAVYDFLDTLYQADTTNEKDQQRQRSPTRRYPSNVERRLQQRRLSQSSRPSSKRELGEVLESFESFRLSPSAKEKNNQETSTAAPLPQINGTKEENTTRPVTAGATTSDKTAANTDDKASRRYLSQTWRVINPRDDVEQNVRPDTNTSSFFKYTKKTYPEYFFIHPDWY</sequence>
<dbReference type="InterPro" id="IPR026939">
    <property type="entry name" value="ZNF706/At2g23090_sf"/>
</dbReference>
<dbReference type="InterPro" id="IPR045230">
    <property type="entry name" value="MBS1/2-like"/>
</dbReference>
<name>A0A814YMD6_ADIRI</name>
<dbReference type="GO" id="GO:0005634">
    <property type="term" value="C:nucleus"/>
    <property type="evidence" value="ECO:0007669"/>
    <property type="project" value="UniProtKB-SubCell"/>
</dbReference>
<keyword evidence="4" id="KW-0539">Nucleus</keyword>
<feature type="compositionally biased region" description="Polar residues" evidence="5">
    <location>
        <begin position="230"/>
        <end position="246"/>
    </location>
</feature>
<dbReference type="PANTHER" id="PTHR21213">
    <property type="entry name" value="GEO09665P1-RELATED"/>
    <property type="match status" value="1"/>
</dbReference>
<evidence type="ECO:0000256" key="3">
    <source>
        <dbReference type="ARBA" id="ARBA00022490"/>
    </source>
</evidence>
<dbReference type="Gene3D" id="4.10.1050.10">
    <property type="entry name" value="At2g23090-like"/>
    <property type="match status" value="1"/>
</dbReference>
<evidence type="ECO:0000313" key="7">
    <source>
        <dbReference type="Proteomes" id="UP000663828"/>
    </source>
</evidence>
<evidence type="ECO:0000256" key="5">
    <source>
        <dbReference type="SAM" id="MobiDB-lite"/>
    </source>
</evidence>
<feature type="compositionally biased region" description="Polar residues" evidence="5">
    <location>
        <begin position="17"/>
        <end position="29"/>
    </location>
</feature>
<evidence type="ECO:0000256" key="4">
    <source>
        <dbReference type="ARBA" id="ARBA00023242"/>
    </source>
</evidence>
<dbReference type="PANTHER" id="PTHR21213:SF0">
    <property type="entry name" value="ZINC FINGER PROTEIN 706"/>
    <property type="match status" value="1"/>
</dbReference>
<feature type="region of interest" description="Disordered" evidence="5">
    <location>
        <begin position="147"/>
        <end position="251"/>
    </location>
</feature>
<protein>
    <submittedName>
        <fullName evidence="6">Uncharacterized protein</fullName>
    </submittedName>
</protein>
<dbReference type="EMBL" id="CAJNOR010001992">
    <property type="protein sequence ID" value="CAF1231606.1"/>
    <property type="molecule type" value="Genomic_DNA"/>
</dbReference>
<accession>A0A814YMD6</accession>
<feature type="compositionally biased region" description="Basic and acidic residues" evidence="5">
    <location>
        <begin position="1"/>
        <end position="16"/>
    </location>
</feature>